<dbReference type="EMBL" id="JAIZAY010000017">
    <property type="protein sequence ID" value="KAJ8025618.1"/>
    <property type="molecule type" value="Genomic_DNA"/>
</dbReference>
<reference evidence="13" key="1">
    <citation type="submission" date="2021-10" db="EMBL/GenBank/DDBJ databases">
        <title>Tropical sea cucumber genome reveals ecological adaptation and Cuvierian tubules defense mechanism.</title>
        <authorList>
            <person name="Chen T."/>
        </authorList>
    </citation>
    <scope>NUCLEOTIDE SEQUENCE</scope>
    <source>
        <strain evidence="13">Nanhai2018</strain>
        <tissue evidence="13">Muscle</tissue>
    </source>
</reference>
<evidence type="ECO:0000256" key="2">
    <source>
        <dbReference type="ARBA" id="ARBA00022475"/>
    </source>
</evidence>
<evidence type="ECO:0000256" key="5">
    <source>
        <dbReference type="ARBA" id="ARBA00023040"/>
    </source>
</evidence>
<feature type="region of interest" description="Disordered" evidence="10">
    <location>
        <begin position="253"/>
        <end position="277"/>
    </location>
</feature>
<name>A0A9Q0YN91_HOLLE</name>
<keyword evidence="4 11" id="KW-1133">Transmembrane helix</keyword>
<evidence type="ECO:0000256" key="3">
    <source>
        <dbReference type="ARBA" id="ARBA00022692"/>
    </source>
</evidence>
<evidence type="ECO:0000256" key="10">
    <source>
        <dbReference type="SAM" id="MobiDB-lite"/>
    </source>
</evidence>
<dbReference type="AlphaFoldDB" id="A0A9Q0YN91"/>
<gene>
    <name evidence="13" type="ORF">HOLleu_33221</name>
</gene>
<dbReference type="InterPro" id="IPR000276">
    <property type="entry name" value="GPCR_Rhodpsn"/>
</dbReference>
<feature type="region of interest" description="Disordered" evidence="10">
    <location>
        <begin position="301"/>
        <end position="335"/>
    </location>
</feature>
<comment type="subcellular location">
    <subcellularLocation>
        <location evidence="1">Cell membrane</location>
        <topology evidence="1">Multi-pass membrane protein</topology>
    </subcellularLocation>
</comment>
<dbReference type="Pfam" id="PF00001">
    <property type="entry name" value="7tm_1"/>
    <property type="match status" value="1"/>
</dbReference>
<keyword evidence="8 9" id="KW-0807">Transducer</keyword>
<dbReference type="PRINTS" id="PR00237">
    <property type="entry name" value="GPCRRHODOPSN"/>
</dbReference>
<feature type="domain" description="G-protein coupled receptors family 1 profile" evidence="12">
    <location>
        <begin position="45"/>
        <end position="402"/>
    </location>
</feature>
<keyword evidence="5 9" id="KW-0297">G-protein coupled receptor</keyword>
<dbReference type="GO" id="GO:0005886">
    <property type="term" value="C:plasma membrane"/>
    <property type="evidence" value="ECO:0007669"/>
    <property type="project" value="UniProtKB-SubCell"/>
</dbReference>
<dbReference type="InterPro" id="IPR017452">
    <property type="entry name" value="GPCR_Rhodpsn_7TM"/>
</dbReference>
<dbReference type="GO" id="GO:0043410">
    <property type="term" value="P:positive regulation of MAPK cascade"/>
    <property type="evidence" value="ECO:0007669"/>
    <property type="project" value="TreeGrafter"/>
</dbReference>
<comment type="similarity">
    <text evidence="9">Belongs to the G-protein coupled receptor 1 family.</text>
</comment>
<keyword evidence="3 9" id="KW-0812">Transmembrane</keyword>
<proteinExistence type="inferred from homology"/>
<evidence type="ECO:0000256" key="6">
    <source>
        <dbReference type="ARBA" id="ARBA00023136"/>
    </source>
</evidence>
<feature type="transmembrane region" description="Helical" evidence="11">
    <location>
        <begin position="346"/>
        <end position="371"/>
    </location>
</feature>
<sequence>MENITGTAFNELLEEPKEGSLRTSHIYRVFLTLLISIMCAFGVIGNCLVAFAIARYPNLRTVTNYLIVSLAVADTTVCAWVMPIAAYQDLNGGMWRLGNILCDLWVGSDVLMSTASIWNLCAVSVDRYLAISRPIWYATKRKITFALILISVAWSLAFMNSVMALFIVGGFQGNEDAEFCAVNTQPSFGIAASLLAFFIPACAILVLYALILRSAMRLTSSVRPLHTDPDQPSHSVEFSTRYAFTSKNQTKGTVGIANSANGESDVPTTVTTTGDNKQTSGIAKTVSFEAQASTMKCNEVPAPAASDQGPSQPSVMMEPTGGTNEDKRTKENKKRVKISMTRERRAALVIGIVVLAFIACWLPFFSVFFMISVCTTCTVSLGIFQFVTWLGWCNSALNPVIYTVFNREFRQAFRKIFHLKAVA</sequence>
<feature type="transmembrane region" description="Helical" evidence="11">
    <location>
        <begin position="26"/>
        <end position="53"/>
    </location>
</feature>
<organism evidence="13 14">
    <name type="scientific">Holothuria leucospilota</name>
    <name type="common">Black long sea cucumber</name>
    <name type="synonym">Mertensiothuria leucospilota</name>
    <dbReference type="NCBI Taxonomy" id="206669"/>
    <lineage>
        <taxon>Eukaryota</taxon>
        <taxon>Metazoa</taxon>
        <taxon>Echinodermata</taxon>
        <taxon>Eleutherozoa</taxon>
        <taxon>Echinozoa</taxon>
        <taxon>Holothuroidea</taxon>
        <taxon>Aspidochirotacea</taxon>
        <taxon>Aspidochirotida</taxon>
        <taxon>Holothuriidae</taxon>
        <taxon>Holothuria</taxon>
    </lineage>
</organism>
<dbReference type="GO" id="GO:0071880">
    <property type="term" value="P:adenylate cyclase-activating adrenergic receptor signaling pathway"/>
    <property type="evidence" value="ECO:0007669"/>
    <property type="project" value="TreeGrafter"/>
</dbReference>
<evidence type="ECO:0000259" key="12">
    <source>
        <dbReference type="PROSITE" id="PS50262"/>
    </source>
</evidence>
<feature type="transmembrane region" description="Helical" evidence="11">
    <location>
        <begin position="145"/>
        <end position="168"/>
    </location>
</feature>
<dbReference type="SMART" id="SM01381">
    <property type="entry name" value="7TM_GPCR_Srsx"/>
    <property type="match status" value="1"/>
</dbReference>
<dbReference type="Gene3D" id="1.20.1070.10">
    <property type="entry name" value="Rhodopsin 7-helix transmembrane proteins"/>
    <property type="match status" value="1"/>
</dbReference>
<evidence type="ECO:0000313" key="14">
    <source>
        <dbReference type="Proteomes" id="UP001152320"/>
    </source>
</evidence>
<dbReference type="PANTHER" id="PTHR24248:SF66">
    <property type="entry name" value="OCTOPAMINE RECEPTOR BETA-3R"/>
    <property type="match status" value="1"/>
</dbReference>
<dbReference type="OrthoDB" id="10010417at2759"/>
<keyword evidence="2" id="KW-1003">Cell membrane</keyword>
<evidence type="ECO:0000313" key="13">
    <source>
        <dbReference type="EMBL" id="KAJ8025618.1"/>
    </source>
</evidence>
<dbReference type="SUPFAM" id="SSF81321">
    <property type="entry name" value="Family A G protein-coupled receptor-like"/>
    <property type="match status" value="1"/>
</dbReference>
<feature type="transmembrane region" description="Helical" evidence="11">
    <location>
        <begin position="383"/>
        <end position="405"/>
    </location>
</feature>
<evidence type="ECO:0000256" key="1">
    <source>
        <dbReference type="ARBA" id="ARBA00004651"/>
    </source>
</evidence>
<accession>A0A9Q0YN91</accession>
<evidence type="ECO:0000256" key="8">
    <source>
        <dbReference type="ARBA" id="ARBA00023224"/>
    </source>
</evidence>
<dbReference type="PANTHER" id="PTHR24248">
    <property type="entry name" value="ADRENERGIC RECEPTOR-RELATED G-PROTEIN COUPLED RECEPTOR"/>
    <property type="match status" value="1"/>
</dbReference>
<dbReference type="CDD" id="cd14967">
    <property type="entry name" value="7tmA_amine_R-like"/>
    <property type="match status" value="1"/>
</dbReference>
<evidence type="ECO:0000256" key="4">
    <source>
        <dbReference type="ARBA" id="ARBA00022989"/>
    </source>
</evidence>
<feature type="transmembrane region" description="Helical" evidence="11">
    <location>
        <begin position="188"/>
        <end position="211"/>
    </location>
</feature>
<dbReference type="GO" id="GO:0004930">
    <property type="term" value="F:G protein-coupled receptor activity"/>
    <property type="evidence" value="ECO:0007669"/>
    <property type="project" value="UniProtKB-KW"/>
</dbReference>
<keyword evidence="7 9" id="KW-0675">Receptor</keyword>
<feature type="transmembrane region" description="Helical" evidence="11">
    <location>
        <begin position="105"/>
        <end position="125"/>
    </location>
</feature>
<keyword evidence="14" id="KW-1185">Reference proteome</keyword>
<dbReference type="Proteomes" id="UP001152320">
    <property type="component" value="Chromosome 17"/>
</dbReference>
<evidence type="ECO:0000256" key="9">
    <source>
        <dbReference type="RuleBase" id="RU000688"/>
    </source>
</evidence>
<dbReference type="PROSITE" id="PS00237">
    <property type="entry name" value="G_PROTEIN_RECEP_F1_1"/>
    <property type="match status" value="1"/>
</dbReference>
<feature type="transmembrane region" description="Helical" evidence="11">
    <location>
        <begin position="65"/>
        <end position="85"/>
    </location>
</feature>
<comment type="caution">
    <text evidence="13">The sequence shown here is derived from an EMBL/GenBank/DDBJ whole genome shotgun (WGS) entry which is preliminary data.</text>
</comment>
<evidence type="ECO:0000256" key="11">
    <source>
        <dbReference type="SAM" id="Phobius"/>
    </source>
</evidence>
<protein>
    <submittedName>
        <fullName evidence="13">D(2) dopamine receptor A</fullName>
    </submittedName>
</protein>
<dbReference type="PROSITE" id="PS50262">
    <property type="entry name" value="G_PROTEIN_RECEP_F1_2"/>
    <property type="match status" value="1"/>
</dbReference>
<evidence type="ECO:0000256" key="7">
    <source>
        <dbReference type="ARBA" id="ARBA00023170"/>
    </source>
</evidence>
<keyword evidence="6 11" id="KW-0472">Membrane</keyword>